<evidence type="ECO:0000313" key="4">
    <source>
        <dbReference type="Proteomes" id="UP001497644"/>
    </source>
</evidence>
<proteinExistence type="predicted"/>
<feature type="transmembrane region" description="Helical" evidence="2">
    <location>
        <begin position="9"/>
        <end position="29"/>
    </location>
</feature>
<evidence type="ECO:0000313" key="3">
    <source>
        <dbReference type="EMBL" id="CAL1688296.1"/>
    </source>
</evidence>
<feature type="transmembrane region" description="Helical" evidence="2">
    <location>
        <begin position="35"/>
        <end position="55"/>
    </location>
</feature>
<reference evidence="3" key="1">
    <citation type="submission" date="2024-04" db="EMBL/GenBank/DDBJ databases">
        <authorList>
            <consortium name="Molecular Ecology Group"/>
        </authorList>
    </citation>
    <scope>NUCLEOTIDE SEQUENCE</scope>
</reference>
<dbReference type="EMBL" id="OZ034831">
    <property type="protein sequence ID" value="CAL1688296.1"/>
    <property type="molecule type" value="Genomic_DNA"/>
</dbReference>
<accession>A0AAV2P5X5</accession>
<keyword evidence="4" id="KW-1185">Reference proteome</keyword>
<keyword evidence="2" id="KW-0812">Transmembrane</keyword>
<name>A0AAV2P5X5_9HYME</name>
<sequence>MNGDNYRHVALAMCLAIVMYVATGALSIIQQFLSMISVFLLTLLGRAILLVGHAATRDVPRIRRTVGEEREPYTDSEEDRVTMSEASLESKHSSRTRSITVKTSHSIQKSSVSV</sequence>
<dbReference type="AlphaFoldDB" id="A0AAV2P5X5"/>
<organism evidence="3 4">
    <name type="scientific">Lasius platythorax</name>
    <dbReference type="NCBI Taxonomy" id="488582"/>
    <lineage>
        <taxon>Eukaryota</taxon>
        <taxon>Metazoa</taxon>
        <taxon>Ecdysozoa</taxon>
        <taxon>Arthropoda</taxon>
        <taxon>Hexapoda</taxon>
        <taxon>Insecta</taxon>
        <taxon>Pterygota</taxon>
        <taxon>Neoptera</taxon>
        <taxon>Endopterygota</taxon>
        <taxon>Hymenoptera</taxon>
        <taxon>Apocrita</taxon>
        <taxon>Aculeata</taxon>
        <taxon>Formicoidea</taxon>
        <taxon>Formicidae</taxon>
        <taxon>Formicinae</taxon>
        <taxon>Lasius</taxon>
        <taxon>Lasius</taxon>
    </lineage>
</organism>
<dbReference type="Proteomes" id="UP001497644">
    <property type="component" value="Chromosome 8"/>
</dbReference>
<gene>
    <name evidence="3" type="ORF">LPLAT_LOCUS13387</name>
</gene>
<evidence type="ECO:0000256" key="1">
    <source>
        <dbReference type="SAM" id="MobiDB-lite"/>
    </source>
</evidence>
<feature type="compositionally biased region" description="Polar residues" evidence="1">
    <location>
        <begin position="96"/>
        <end position="114"/>
    </location>
</feature>
<keyword evidence="2" id="KW-1133">Transmembrane helix</keyword>
<evidence type="ECO:0000256" key="2">
    <source>
        <dbReference type="SAM" id="Phobius"/>
    </source>
</evidence>
<protein>
    <submittedName>
        <fullName evidence="3">Uncharacterized protein</fullName>
    </submittedName>
</protein>
<feature type="region of interest" description="Disordered" evidence="1">
    <location>
        <begin position="66"/>
        <end position="114"/>
    </location>
</feature>
<keyword evidence="2" id="KW-0472">Membrane</keyword>